<keyword evidence="2 3" id="KW-0479">Metal-binding</keyword>
<dbReference type="PROSITE" id="PS00086">
    <property type="entry name" value="CYTOCHROME_P450"/>
    <property type="match status" value="1"/>
</dbReference>
<dbReference type="AlphaFoldDB" id="A0A9I9CLX5"/>
<evidence type="ECO:0000313" key="5">
    <source>
        <dbReference type="EnsemblPlants" id="MELO3C005602.2.1"/>
    </source>
</evidence>
<dbReference type="InterPro" id="IPR001128">
    <property type="entry name" value="Cyt_P450"/>
</dbReference>
<dbReference type="EnsemblPlants" id="MELO3C005602.2.1">
    <property type="protein sequence ID" value="MELO3C005602.2.1"/>
    <property type="gene ID" value="MELO3C005602.2"/>
</dbReference>
<gene>
    <name evidence="7" type="primary">LOC103482680</name>
</gene>
<name>A0A9I9CLX5_CUCME</name>
<dbReference type="PANTHER" id="PTHR47950:SF48">
    <property type="entry name" value="CYTOCHROME P450 FAMILY PROTEIN, EXPRESSED"/>
    <property type="match status" value="1"/>
</dbReference>
<accession>A0A9I9CLX5</accession>
<keyword evidence="2 3" id="KW-0408">Iron</keyword>
<keyword evidence="4" id="KW-0812">Transmembrane</keyword>
<evidence type="ECO:0000256" key="4">
    <source>
        <dbReference type="SAM" id="Phobius"/>
    </source>
</evidence>
<dbReference type="PRINTS" id="PR00463">
    <property type="entry name" value="EP450I"/>
</dbReference>
<dbReference type="KEGG" id="cmo:103482680"/>
<dbReference type="Proteomes" id="UP001652600">
    <property type="component" value="Chromosome 9"/>
</dbReference>
<proteinExistence type="inferred from homology"/>
<keyword evidence="4" id="KW-1133">Transmembrane helix</keyword>
<reference evidence="5" key="1">
    <citation type="submission" date="2023-03" db="UniProtKB">
        <authorList>
            <consortium name="EnsemblPlants"/>
        </authorList>
    </citation>
    <scope>IDENTIFICATION</scope>
</reference>
<keyword evidence="3" id="KW-0560">Oxidoreductase</keyword>
<dbReference type="SUPFAM" id="SSF48264">
    <property type="entry name" value="Cytochrome P450"/>
    <property type="match status" value="1"/>
</dbReference>
<dbReference type="SMR" id="A0A9I9CLX5"/>
<keyword evidence="3" id="KW-0503">Monooxygenase</keyword>
<reference evidence="7" key="2">
    <citation type="submission" date="2025-05" db="UniProtKB">
        <authorList>
            <consortium name="RefSeq"/>
        </authorList>
    </citation>
    <scope>IDENTIFICATION</scope>
    <source>
        <tissue evidence="7">Stem</tissue>
    </source>
</reference>
<feature type="transmembrane region" description="Helical" evidence="4">
    <location>
        <begin position="6"/>
        <end position="24"/>
    </location>
</feature>
<dbReference type="RefSeq" id="XP_050945803.1">
    <property type="nucleotide sequence ID" value="XM_051089846.1"/>
</dbReference>
<keyword evidence="2 3" id="KW-0349">Heme</keyword>
<dbReference type="GO" id="GO:0004497">
    <property type="term" value="F:monooxygenase activity"/>
    <property type="evidence" value="ECO:0007669"/>
    <property type="project" value="UniProtKB-KW"/>
</dbReference>
<dbReference type="GO" id="GO:0020037">
    <property type="term" value="F:heme binding"/>
    <property type="evidence" value="ECO:0007669"/>
    <property type="project" value="InterPro"/>
</dbReference>
<evidence type="ECO:0000256" key="1">
    <source>
        <dbReference type="ARBA" id="ARBA00010617"/>
    </source>
</evidence>
<evidence type="ECO:0000256" key="3">
    <source>
        <dbReference type="RuleBase" id="RU000461"/>
    </source>
</evidence>
<dbReference type="Gramene" id="MELO3C005602.2.1">
    <property type="protein sequence ID" value="MELO3C005602.2.1"/>
    <property type="gene ID" value="MELO3C005602.2"/>
</dbReference>
<keyword evidence="4" id="KW-0472">Membrane</keyword>
<dbReference type="PRINTS" id="PR00385">
    <property type="entry name" value="P450"/>
</dbReference>
<dbReference type="InterPro" id="IPR017972">
    <property type="entry name" value="Cyt_P450_CS"/>
</dbReference>
<dbReference type="InterPro" id="IPR036396">
    <property type="entry name" value="Cyt_P450_sf"/>
</dbReference>
<evidence type="ECO:0000256" key="2">
    <source>
        <dbReference type="PIRSR" id="PIRSR602401-1"/>
    </source>
</evidence>
<comment type="similarity">
    <text evidence="1 3">Belongs to the cytochrome P450 family.</text>
</comment>
<dbReference type="GO" id="GO:0005506">
    <property type="term" value="F:iron ion binding"/>
    <property type="evidence" value="ECO:0007669"/>
    <property type="project" value="InterPro"/>
</dbReference>
<sequence length="492" mass="56343">MEYFFTFPYFIFLIFTFITLRCLIPGRRNPKLPPGPTPLPIIGNLFVLRHKPHQALTKLAKSYGPIMSLKLGQVTTVVFSSAETIQQVLQTHDNVLSYRFIPDAATVYDHAELGLPWIPISPNYKNHRKIFNNYLLSPKALDASRDLRRLRIDKLLDNIRRCAVNGEVVDIGRTLFSMALNLISYTIWSVDLVDEDSEMTKEFKTTLRGSLEEIGRPNISDFFPMLKKMDIQGVRRRTTVHFGKILSLIDEMIDKRLKMQESPDFTPKNDLLHYLLNMKEDNSGIPLDRNQIKHSIFVLFTGSSDTTGSVAQWIMAYLLKNPKLMCKAKEELMEVIGKGNRIEESHMEKLPYLQAIIKEALRMQSSFLIPRKAESEVIISGFTIPKGTQILVNLWASCRDPNLWENPDEFIPERFLESKGKNFEFIPFGNGKRTCPGQGMAMRMLHLIVGSLIHFFNWKLEDGVTPENLNMDAKFGLTLVKAQPVRAIPLLI</sequence>
<evidence type="ECO:0000313" key="6">
    <source>
        <dbReference type="Proteomes" id="UP001652600"/>
    </source>
</evidence>
<dbReference type="GeneID" id="103482680"/>
<dbReference type="Gene3D" id="1.10.630.10">
    <property type="entry name" value="Cytochrome P450"/>
    <property type="match status" value="1"/>
</dbReference>
<organism evidence="5">
    <name type="scientific">Cucumis melo</name>
    <name type="common">Muskmelon</name>
    <dbReference type="NCBI Taxonomy" id="3656"/>
    <lineage>
        <taxon>Eukaryota</taxon>
        <taxon>Viridiplantae</taxon>
        <taxon>Streptophyta</taxon>
        <taxon>Embryophyta</taxon>
        <taxon>Tracheophyta</taxon>
        <taxon>Spermatophyta</taxon>
        <taxon>Magnoliopsida</taxon>
        <taxon>eudicotyledons</taxon>
        <taxon>Gunneridae</taxon>
        <taxon>Pentapetalae</taxon>
        <taxon>rosids</taxon>
        <taxon>fabids</taxon>
        <taxon>Cucurbitales</taxon>
        <taxon>Cucurbitaceae</taxon>
        <taxon>Benincaseae</taxon>
        <taxon>Cucumis</taxon>
    </lineage>
</organism>
<keyword evidence="6" id="KW-1185">Reference proteome</keyword>
<feature type="binding site" description="axial binding residue" evidence="2">
    <location>
        <position position="435"/>
    </location>
    <ligand>
        <name>heme</name>
        <dbReference type="ChEBI" id="CHEBI:30413"/>
    </ligand>
    <ligandPart>
        <name>Fe</name>
        <dbReference type="ChEBI" id="CHEBI:18248"/>
    </ligandPart>
</feature>
<dbReference type="CDD" id="cd11073">
    <property type="entry name" value="CYP76-like"/>
    <property type="match status" value="1"/>
</dbReference>
<dbReference type="InterPro" id="IPR002401">
    <property type="entry name" value="Cyt_P450_E_grp-I"/>
</dbReference>
<evidence type="ECO:0000313" key="7">
    <source>
        <dbReference type="RefSeq" id="XP_050945803.1"/>
    </source>
</evidence>
<comment type="cofactor">
    <cofactor evidence="2">
        <name>heme</name>
        <dbReference type="ChEBI" id="CHEBI:30413"/>
    </cofactor>
</comment>
<protein>
    <submittedName>
        <fullName evidence="7">Geraniol 8-hydroxylase-like</fullName>
    </submittedName>
</protein>
<dbReference type="Pfam" id="PF00067">
    <property type="entry name" value="p450"/>
    <property type="match status" value="1"/>
</dbReference>
<dbReference type="GO" id="GO:0016705">
    <property type="term" value="F:oxidoreductase activity, acting on paired donors, with incorporation or reduction of molecular oxygen"/>
    <property type="evidence" value="ECO:0007669"/>
    <property type="project" value="InterPro"/>
</dbReference>
<dbReference type="PANTHER" id="PTHR47950">
    <property type="entry name" value="CYTOCHROME P450, FAMILY 76, SUBFAMILY C, POLYPEPTIDE 5-RELATED"/>
    <property type="match status" value="1"/>
</dbReference>